<dbReference type="PANTHER" id="PTHR13260">
    <property type="entry name" value="ANAPHASE PROMOTING COMPLEX SUBUNIT 4 APC4"/>
    <property type="match status" value="1"/>
</dbReference>
<dbReference type="GO" id="GO:0031145">
    <property type="term" value="P:anaphase-promoting complex-dependent catabolic process"/>
    <property type="evidence" value="ECO:0007669"/>
    <property type="project" value="InterPro"/>
</dbReference>
<gene>
    <name evidence="8" type="ORF">N7469_010790</name>
</gene>
<dbReference type="GO" id="GO:0005680">
    <property type="term" value="C:anaphase-promoting complex"/>
    <property type="evidence" value="ECO:0007669"/>
    <property type="project" value="InterPro"/>
</dbReference>
<keyword evidence="4" id="KW-0833">Ubl conjugation pathway</keyword>
<dbReference type="Gene3D" id="2.130.10.10">
    <property type="entry name" value="YVTN repeat-like/Quinoprotein amine dehydrogenase"/>
    <property type="match status" value="1"/>
</dbReference>
<dbReference type="InterPro" id="IPR024977">
    <property type="entry name" value="Apc4-like_WD40_dom"/>
</dbReference>
<evidence type="ECO:0000313" key="9">
    <source>
        <dbReference type="Proteomes" id="UP001147733"/>
    </source>
</evidence>
<evidence type="ECO:0000256" key="4">
    <source>
        <dbReference type="ARBA" id="ARBA00022786"/>
    </source>
</evidence>
<accession>A0A9W9NNH3</accession>
<keyword evidence="5" id="KW-0131">Cell cycle</keyword>
<organism evidence="8 9">
    <name type="scientific">Penicillium citrinum</name>
    <dbReference type="NCBI Taxonomy" id="5077"/>
    <lineage>
        <taxon>Eukaryota</taxon>
        <taxon>Fungi</taxon>
        <taxon>Dikarya</taxon>
        <taxon>Ascomycota</taxon>
        <taxon>Pezizomycotina</taxon>
        <taxon>Eurotiomycetes</taxon>
        <taxon>Eurotiomycetidae</taxon>
        <taxon>Eurotiales</taxon>
        <taxon>Aspergillaceae</taxon>
        <taxon>Penicillium</taxon>
    </lineage>
</organism>
<dbReference type="InterPro" id="IPR024789">
    <property type="entry name" value="APC4"/>
</dbReference>
<evidence type="ECO:0000256" key="3">
    <source>
        <dbReference type="ARBA" id="ARBA00022776"/>
    </source>
</evidence>
<evidence type="ECO:0000259" key="6">
    <source>
        <dbReference type="Pfam" id="PF12894"/>
    </source>
</evidence>
<evidence type="ECO:0000313" key="8">
    <source>
        <dbReference type="EMBL" id="KAJ5221903.1"/>
    </source>
</evidence>
<dbReference type="EMBL" id="JAPQKT010000009">
    <property type="protein sequence ID" value="KAJ5221903.1"/>
    <property type="molecule type" value="Genomic_DNA"/>
</dbReference>
<dbReference type="Pfam" id="PF12894">
    <property type="entry name" value="ANAPC4_WD40"/>
    <property type="match status" value="1"/>
</dbReference>
<dbReference type="OrthoDB" id="2110451at2759"/>
<feature type="domain" description="Anaphase-promoting complex subunit 4 long" evidence="7">
    <location>
        <begin position="296"/>
        <end position="496"/>
    </location>
</feature>
<protein>
    <recommendedName>
        <fullName evidence="1">Anaphase-promoting complex subunit 4</fullName>
    </recommendedName>
</protein>
<dbReference type="Pfam" id="PF12896">
    <property type="entry name" value="ANAPC4"/>
    <property type="match status" value="1"/>
</dbReference>
<proteinExistence type="predicted"/>
<dbReference type="GO" id="GO:0070979">
    <property type="term" value="P:protein K11-linked ubiquitination"/>
    <property type="evidence" value="ECO:0007669"/>
    <property type="project" value="TreeGrafter"/>
</dbReference>
<dbReference type="SUPFAM" id="SSF50978">
    <property type="entry name" value="WD40 repeat-like"/>
    <property type="match status" value="1"/>
</dbReference>
<keyword evidence="2" id="KW-0132">Cell division</keyword>
<feature type="domain" description="Anaphase-promoting complex subunit 4-like WD40" evidence="6">
    <location>
        <begin position="25"/>
        <end position="135"/>
    </location>
</feature>
<keyword evidence="3" id="KW-0498">Mitosis</keyword>
<dbReference type="InterPro" id="IPR036322">
    <property type="entry name" value="WD40_repeat_dom_sf"/>
</dbReference>
<evidence type="ECO:0000256" key="1">
    <source>
        <dbReference type="ARBA" id="ARBA00016067"/>
    </source>
</evidence>
<reference evidence="8" key="1">
    <citation type="submission" date="2022-11" db="EMBL/GenBank/DDBJ databases">
        <authorList>
            <person name="Petersen C."/>
        </authorList>
    </citation>
    <scope>NUCLEOTIDE SEQUENCE</scope>
    <source>
        <strain evidence="8">IBT 23319</strain>
    </source>
</reference>
<dbReference type="GO" id="GO:0051301">
    <property type="term" value="P:cell division"/>
    <property type="evidence" value="ECO:0007669"/>
    <property type="project" value="UniProtKB-KW"/>
</dbReference>
<keyword evidence="9" id="KW-1185">Reference proteome</keyword>
<name>A0A9W9NNH3_PENCI</name>
<dbReference type="GO" id="GO:0034399">
    <property type="term" value="C:nuclear periphery"/>
    <property type="evidence" value="ECO:0007669"/>
    <property type="project" value="TreeGrafter"/>
</dbReference>
<evidence type="ECO:0000256" key="5">
    <source>
        <dbReference type="ARBA" id="ARBA00023306"/>
    </source>
</evidence>
<dbReference type="GeneID" id="81388862"/>
<dbReference type="Proteomes" id="UP001147733">
    <property type="component" value="Unassembled WGS sequence"/>
</dbReference>
<evidence type="ECO:0000259" key="7">
    <source>
        <dbReference type="Pfam" id="PF12896"/>
    </source>
</evidence>
<evidence type="ECO:0000256" key="2">
    <source>
        <dbReference type="ARBA" id="ARBA00022618"/>
    </source>
</evidence>
<dbReference type="PANTHER" id="PTHR13260:SF0">
    <property type="entry name" value="ANAPHASE-PROMOTING COMPLEX SUBUNIT 4"/>
    <property type="match status" value="1"/>
</dbReference>
<dbReference type="RefSeq" id="XP_056496826.1">
    <property type="nucleotide sequence ID" value="XM_056649695.1"/>
</dbReference>
<dbReference type="InterPro" id="IPR015943">
    <property type="entry name" value="WD40/YVTN_repeat-like_dom_sf"/>
</dbReference>
<dbReference type="InterPro" id="IPR024790">
    <property type="entry name" value="APC4_long_dom"/>
</dbReference>
<reference evidence="8" key="2">
    <citation type="journal article" date="2023" name="IMA Fungus">
        <title>Comparative genomic study of the Penicillium genus elucidates a diverse pangenome and 15 lateral gene transfer events.</title>
        <authorList>
            <person name="Petersen C."/>
            <person name="Sorensen T."/>
            <person name="Nielsen M.R."/>
            <person name="Sondergaard T.E."/>
            <person name="Sorensen J.L."/>
            <person name="Fitzpatrick D.A."/>
            <person name="Frisvad J.C."/>
            <person name="Nielsen K.L."/>
        </authorList>
    </citation>
    <scope>NUCLEOTIDE SEQUENCE</scope>
    <source>
        <strain evidence="8">IBT 23319</strain>
    </source>
</reference>
<dbReference type="AlphaFoldDB" id="A0A9W9NNH3"/>
<comment type="caution">
    <text evidence="8">The sequence shown here is derived from an EMBL/GenBank/DDBJ whole genome shotgun (WGS) entry which is preliminary data.</text>
</comment>
<sequence>MAEKGPQLMPVGEKSLPAKCKATTLAYCPSMDLIALATDDEKLRVYRLNGQHVFGGSFGGDPYLGEDEEDGEVRALAWKGNGRLLAVACGDGSIRILSAFSGKTVHHYPAYQKSSEEFSSSEAELAPKVTCLGWGLNFTDSKAAQKHLQDSAGQISVDDLLSPGIHPSKAAALLKADLPRELALLDIESSLPKLSTLPATGAEDDLFSSRASIDAIFHSYAKDASDSVDVLFIGFDDGSIHLRIFDCFEIGSFPVGDPNAKVGSCRILRHASHPLSSTHALIASNTDSKTSSPLSLITLDLRFITKSGRYLSLLASKTTQLQNLLRYVGQVQRQIEMEWKNAQELPARFLRSVNQDLQDQCQCDFVTAIYHLVATGHCFEPMKEFLVDIVGDRGHKRWDKAVAGGYENIRRLTHESLLPALERSQVLLSRLVGLSKFHKLSDVLGLDMPRLIGIVETLDCLHLLAHRVLNHANEELVQFSAFSRWLRHEIAILNSEPLSQTLEENLEKRELFDVPPTVKYITGALQKSALRNFIRQLPMIGVPMIPTPVSDKWLPEEGHDRSFYDEYKSLLQQQRQAQNEGGDGTSVDTPKLNDLTRRLGVQFEKVFAEIALTQRRAILHRSPLTLHSDCDPDVLDLKISYEAAEEGRPCSIYTASRSRRSKEIFYIYRTILDSVNGVSSTRSTSIAAISLKIGEIRQVHFVDDGTIMILWASGDLCYLLNFSFQPAPERTDSPSLELDYIECDAYPASSTPAIPPTPLELSTLMETGVIRHVFAPTGPQSKPLWLDVNGRKGRRAVCVLYGDAMKYDVLDLDGAIEEEEGDQEDEEKSLEETGN</sequence>